<dbReference type="STRING" id="329046.A0A1Y2B803"/>
<feature type="domain" description="Chromo" evidence="4">
    <location>
        <begin position="39"/>
        <end position="99"/>
    </location>
</feature>
<evidence type="ECO:0000256" key="2">
    <source>
        <dbReference type="ARBA" id="ARBA00023242"/>
    </source>
</evidence>
<dbReference type="AlphaFoldDB" id="A0A1Y2B803"/>
<protein>
    <recommendedName>
        <fullName evidence="4">Chromo domain-containing protein</fullName>
    </recommendedName>
</protein>
<feature type="compositionally biased region" description="Low complexity" evidence="3">
    <location>
        <begin position="188"/>
        <end position="199"/>
    </location>
</feature>
<feature type="region of interest" description="Disordered" evidence="3">
    <location>
        <begin position="1"/>
        <end position="29"/>
    </location>
</feature>
<feature type="compositionally biased region" description="Low complexity" evidence="3">
    <location>
        <begin position="1"/>
        <end position="15"/>
    </location>
</feature>
<dbReference type="PROSITE" id="PS50013">
    <property type="entry name" value="CHROMO_2"/>
    <property type="match status" value="1"/>
</dbReference>
<feature type="compositionally biased region" description="Low complexity" evidence="3">
    <location>
        <begin position="253"/>
        <end position="282"/>
    </location>
</feature>
<feature type="compositionally biased region" description="Low complexity" evidence="3">
    <location>
        <begin position="221"/>
        <end position="234"/>
    </location>
</feature>
<evidence type="ECO:0000313" key="5">
    <source>
        <dbReference type="EMBL" id="ORY30958.1"/>
    </source>
</evidence>
<dbReference type="InterPro" id="IPR023780">
    <property type="entry name" value="Chromo_domain"/>
</dbReference>
<dbReference type="PANTHER" id="PTHR22812">
    <property type="entry name" value="CHROMOBOX PROTEIN"/>
    <property type="match status" value="1"/>
</dbReference>
<dbReference type="InterPro" id="IPR016197">
    <property type="entry name" value="Chromo-like_dom_sf"/>
</dbReference>
<dbReference type="SMART" id="SM00298">
    <property type="entry name" value="CHROMO"/>
    <property type="match status" value="1"/>
</dbReference>
<dbReference type="Gene3D" id="2.40.50.40">
    <property type="match status" value="1"/>
</dbReference>
<accession>A0A1Y2B803</accession>
<evidence type="ECO:0000256" key="1">
    <source>
        <dbReference type="ARBA" id="ARBA00004123"/>
    </source>
</evidence>
<keyword evidence="2" id="KW-0539">Nucleus</keyword>
<sequence>MHAARTTPRTVTTPHPSNAVSDGEAFEISDPKNPRKRFYVIERILDHRYDQKHHYTYYLVKWAGYPDSENTWESKHSFPDQRPIEEYRARIAEEKAAQKALLGEPSKPKPKPKKRKSDQRTNSIVAQSSAKKSKRGQSSSAPPNIDQEASSSNSASQTCPPIDSIEAIPDAFTSLLNESAEPFAQVTSSSPASRPQPQSLHSTPFGTSRQSINLPTTDHMPTPSAAPTPSITPIRSAPEETVSVPNFPQHIVSGSSSSSSSIPNHPNNTITPTNIQTNSSSPKIATANDSNQPPAPIPTPTTTTPTLSPNIPNHFLELHTWDPYIRHISAITDPTTDKEIRNIDNSLPDRLMVKITWHDGTLPHGETTSFVSMRVARMRCKDALISFLLNRITFRR</sequence>
<feature type="region of interest" description="Disordered" evidence="3">
    <location>
        <begin position="182"/>
        <end position="304"/>
    </location>
</feature>
<feature type="non-terminal residue" evidence="5">
    <location>
        <position position="396"/>
    </location>
</feature>
<dbReference type="SUPFAM" id="SSF54160">
    <property type="entry name" value="Chromo domain-like"/>
    <property type="match status" value="1"/>
</dbReference>
<dbReference type="OrthoDB" id="2163338at2759"/>
<dbReference type="GO" id="GO:0005634">
    <property type="term" value="C:nucleus"/>
    <property type="evidence" value="ECO:0007669"/>
    <property type="project" value="UniProtKB-SubCell"/>
</dbReference>
<feature type="compositionally biased region" description="Basic residues" evidence="3">
    <location>
        <begin position="108"/>
        <end position="117"/>
    </location>
</feature>
<evidence type="ECO:0000256" key="3">
    <source>
        <dbReference type="SAM" id="MobiDB-lite"/>
    </source>
</evidence>
<comment type="caution">
    <text evidence="5">The sequence shown here is derived from an EMBL/GenBank/DDBJ whole genome shotgun (WGS) entry which is preliminary data.</text>
</comment>
<keyword evidence="6" id="KW-1185">Reference proteome</keyword>
<gene>
    <name evidence="5" type="ORF">BCR33DRAFT_857203</name>
</gene>
<comment type="subcellular location">
    <subcellularLocation>
        <location evidence="1">Nucleus</location>
    </subcellularLocation>
</comment>
<dbReference type="CDD" id="cd00024">
    <property type="entry name" value="CD_CSD"/>
    <property type="match status" value="1"/>
</dbReference>
<evidence type="ECO:0000259" key="4">
    <source>
        <dbReference type="PROSITE" id="PS50013"/>
    </source>
</evidence>
<dbReference type="Proteomes" id="UP000193642">
    <property type="component" value="Unassembled WGS sequence"/>
</dbReference>
<feature type="region of interest" description="Disordered" evidence="3">
    <location>
        <begin position="98"/>
        <end position="163"/>
    </location>
</feature>
<dbReference type="Pfam" id="PF00385">
    <property type="entry name" value="Chromo"/>
    <property type="match status" value="1"/>
</dbReference>
<feature type="compositionally biased region" description="Polar residues" evidence="3">
    <location>
        <begin position="120"/>
        <end position="159"/>
    </location>
</feature>
<dbReference type="InterPro" id="IPR000953">
    <property type="entry name" value="Chromo/chromo_shadow_dom"/>
</dbReference>
<dbReference type="EMBL" id="MCGO01000080">
    <property type="protein sequence ID" value="ORY30958.1"/>
    <property type="molecule type" value="Genomic_DNA"/>
</dbReference>
<dbReference type="InterPro" id="IPR051219">
    <property type="entry name" value="Heterochromatin_chromo-domain"/>
</dbReference>
<feature type="compositionally biased region" description="Polar residues" evidence="3">
    <location>
        <begin position="200"/>
        <end position="216"/>
    </location>
</feature>
<name>A0A1Y2B803_9FUNG</name>
<evidence type="ECO:0000313" key="6">
    <source>
        <dbReference type="Proteomes" id="UP000193642"/>
    </source>
</evidence>
<reference evidence="5 6" key="1">
    <citation type="submission" date="2016-07" db="EMBL/GenBank/DDBJ databases">
        <title>Pervasive Adenine N6-methylation of Active Genes in Fungi.</title>
        <authorList>
            <consortium name="DOE Joint Genome Institute"/>
            <person name="Mondo S.J."/>
            <person name="Dannebaum R.O."/>
            <person name="Kuo R.C."/>
            <person name="Labutti K."/>
            <person name="Haridas S."/>
            <person name="Kuo A."/>
            <person name="Salamov A."/>
            <person name="Ahrendt S.R."/>
            <person name="Lipzen A."/>
            <person name="Sullivan W."/>
            <person name="Andreopoulos W.B."/>
            <person name="Clum A."/>
            <person name="Lindquist E."/>
            <person name="Daum C."/>
            <person name="Ramamoorthy G.K."/>
            <person name="Gryganskyi A."/>
            <person name="Culley D."/>
            <person name="Magnuson J.K."/>
            <person name="James T.Y."/>
            <person name="O'Malley M.A."/>
            <person name="Stajich J.E."/>
            <person name="Spatafora J.W."/>
            <person name="Visel A."/>
            <person name="Grigoriev I.V."/>
        </authorList>
    </citation>
    <scope>NUCLEOTIDE SEQUENCE [LARGE SCALE GENOMIC DNA]</scope>
    <source>
        <strain evidence="5 6">JEL800</strain>
    </source>
</reference>
<organism evidence="5 6">
    <name type="scientific">Rhizoclosmatium globosum</name>
    <dbReference type="NCBI Taxonomy" id="329046"/>
    <lineage>
        <taxon>Eukaryota</taxon>
        <taxon>Fungi</taxon>
        <taxon>Fungi incertae sedis</taxon>
        <taxon>Chytridiomycota</taxon>
        <taxon>Chytridiomycota incertae sedis</taxon>
        <taxon>Chytridiomycetes</taxon>
        <taxon>Chytridiales</taxon>
        <taxon>Chytriomycetaceae</taxon>
        <taxon>Rhizoclosmatium</taxon>
    </lineage>
</organism>
<proteinExistence type="predicted"/>